<dbReference type="InterPro" id="IPR051081">
    <property type="entry name" value="HTH_MetalResp_TranReg"/>
</dbReference>
<dbReference type="NCBIfam" id="NF033788">
    <property type="entry name" value="HTH_metalloreg"/>
    <property type="match status" value="1"/>
</dbReference>
<name>J0NKR7_9ACTO</name>
<dbReference type="InterPro" id="IPR001845">
    <property type="entry name" value="HTH_ArsR_DNA-bd_dom"/>
</dbReference>
<dbReference type="Proteomes" id="UP000002941">
    <property type="component" value="Unassembled WGS sequence"/>
</dbReference>
<dbReference type="PRINTS" id="PR00778">
    <property type="entry name" value="HTHARSR"/>
</dbReference>
<dbReference type="CDD" id="cd00090">
    <property type="entry name" value="HTH_ARSR"/>
    <property type="match status" value="1"/>
</dbReference>
<dbReference type="PANTHER" id="PTHR33154:SF33">
    <property type="entry name" value="TRANSCRIPTIONAL REPRESSOR SDPR"/>
    <property type="match status" value="1"/>
</dbReference>
<dbReference type="RefSeq" id="WP_008731246.1">
    <property type="nucleotide sequence ID" value="NZ_AKFT01000098.1"/>
</dbReference>
<feature type="compositionally biased region" description="Basic and acidic residues" evidence="4">
    <location>
        <begin position="102"/>
        <end position="123"/>
    </location>
</feature>
<dbReference type="eggNOG" id="COG0640">
    <property type="taxonomic scope" value="Bacteria"/>
</dbReference>
<keyword evidence="2" id="KW-0238">DNA-binding</keyword>
<dbReference type="InterPro" id="IPR036388">
    <property type="entry name" value="WH-like_DNA-bd_sf"/>
</dbReference>
<keyword evidence="7" id="KW-1185">Reference proteome</keyword>
<keyword evidence="3" id="KW-0804">Transcription</keyword>
<evidence type="ECO:0000313" key="6">
    <source>
        <dbReference type="EMBL" id="EJF45337.1"/>
    </source>
</evidence>
<gene>
    <name evidence="6" type="ORF">HMPREF1318_0928</name>
</gene>
<dbReference type="EMBL" id="AKFT01000098">
    <property type="protein sequence ID" value="EJF45337.1"/>
    <property type="molecule type" value="Genomic_DNA"/>
</dbReference>
<reference evidence="6 7" key="1">
    <citation type="submission" date="2012-05" db="EMBL/GenBank/DDBJ databases">
        <authorList>
            <person name="Harkins D.M."/>
            <person name="Madupu R."/>
            <person name="Durkin A.S."/>
            <person name="Torralba M."/>
            <person name="Methe B."/>
            <person name="Sutton G.G."/>
            <person name="Nelson K.E."/>
        </authorList>
    </citation>
    <scope>NUCLEOTIDE SEQUENCE [LARGE SCALE GENOMIC DNA]</scope>
    <source>
        <strain evidence="6 7">F0489</strain>
    </source>
</reference>
<evidence type="ECO:0000256" key="4">
    <source>
        <dbReference type="SAM" id="MobiDB-lite"/>
    </source>
</evidence>
<keyword evidence="1" id="KW-0805">Transcription regulation</keyword>
<dbReference type="SUPFAM" id="SSF46785">
    <property type="entry name" value="Winged helix' DNA-binding domain"/>
    <property type="match status" value="1"/>
</dbReference>
<evidence type="ECO:0000259" key="5">
    <source>
        <dbReference type="PROSITE" id="PS50987"/>
    </source>
</evidence>
<proteinExistence type="predicted"/>
<accession>J0NKR7</accession>
<dbReference type="OrthoDB" id="9806976at2"/>
<evidence type="ECO:0000313" key="7">
    <source>
        <dbReference type="Proteomes" id="UP000002941"/>
    </source>
</evidence>
<dbReference type="InterPro" id="IPR011991">
    <property type="entry name" value="ArsR-like_HTH"/>
</dbReference>
<evidence type="ECO:0000256" key="2">
    <source>
        <dbReference type="ARBA" id="ARBA00023125"/>
    </source>
</evidence>
<feature type="region of interest" description="Disordered" evidence="4">
    <location>
        <begin position="101"/>
        <end position="123"/>
    </location>
</feature>
<dbReference type="PATRIC" id="fig|1125718.3.peg.1258"/>
<protein>
    <submittedName>
        <fullName evidence="6">MarR family protein</fullName>
    </submittedName>
</protein>
<dbReference type="Gene3D" id="1.10.10.10">
    <property type="entry name" value="Winged helix-like DNA-binding domain superfamily/Winged helix DNA-binding domain"/>
    <property type="match status" value="1"/>
</dbReference>
<dbReference type="Pfam" id="PF12840">
    <property type="entry name" value="HTH_20"/>
    <property type="match status" value="1"/>
</dbReference>
<dbReference type="SMART" id="SM00418">
    <property type="entry name" value="HTH_ARSR"/>
    <property type="match status" value="1"/>
</dbReference>
<dbReference type="AlphaFoldDB" id="J0NKR7"/>
<comment type="caution">
    <text evidence="6">The sequence shown here is derived from an EMBL/GenBank/DDBJ whole genome shotgun (WGS) entry which is preliminary data.</text>
</comment>
<dbReference type="GO" id="GO:0003700">
    <property type="term" value="F:DNA-binding transcription factor activity"/>
    <property type="evidence" value="ECO:0007669"/>
    <property type="project" value="InterPro"/>
</dbReference>
<dbReference type="GO" id="GO:0003677">
    <property type="term" value="F:DNA binding"/>
    <property type="evidence" value="ECO:0007669"/>
    <property type="project" value="UniProtKB-KW"/>
</dbReference>
<evidence type="ECO:0000256" key="1">
    <source>
        <dbReference type="ARBA" id="ARBA00023015"/>
    </source>
</evidence>
<dbReference type="InterPro" id="IPR036390">
    <property type="entry name" value="WH_DNA-bd_sf"/>
</dbReference>
<dbReference type="PROSITE" id="PS50987">
    <property type="entry name" value="HTH_ARSR_2"/>
    <property type="match status" value="1"/>
</dbReference>
<dbReference type="PANTHER" id="PTHR33154">
    <property type="entry name" value="TRANSCRIPTIONAL REGULATOR, ARSR FAMILY"/>
    <property type="match status" value="1"/>
</dbReference>
<organism evidence="6 7">
    <name type="scientific">Actinomyces massiliensis F0489</name>
    <dbReference type="NCBI Taxonomy" id="1125718"/>
    <lineage>
        <taxon>Bacteria</taxon>
        <taxon>Bacillati</taxon>
        <taxon>Actinomycetota</taxon>
        <taxon>Actinomycetes</taxon>
        <taxon>Actinomycetales</taxon>
        <taxon>Actinomycetaceae</taxon>
        <taxon>Actinomyces</taxon>
    </lineage>
</organism>
<evidence type="ECO:0000256" key="3">
    <source>
        <dbReference type="ARBA" id="ARBA00023163"/>
    </source>
</evidence>
<feature type="domain" description="HTH arsR-type" evidence="5">
    <location>
        <begin position="1"/>
        <end position="110"/>
    </location>
</feature>
<sequence>MAAEPAIDLNLALRALADRNRRAIMQVIRNEPHQVGAVADELGMSQQAASHHLRVLRRAGLATSTHDANRHLYVINTDALTAVRAYLEDFWPTRLSALKAAAEAHPESQKAQEAREIKDAQHD</sequence>